<gene>
    <name evidence="4" type="ORF">C448_01184</name>
</gene>
<dbReference type="PANTHER" id="PTHR12128">
    <property type="entry name" value="DIHYDRODIPICOLINATE SYNTHASE"/>
    <property type="match status" value="1"/>
</dbReference>
<evidence type="ECO:0000256" key="1">
    <source>
        <dbReference type="ARBA" id="ARBA00023239"/>
    </source>
</evidence>
<comment type="caution">
    <text evidence="4">The sequence shown here is derived from an EMBL/GenBank/DDBJ whole genome shotgun (WGS) entry which is preliminary data.</text>
</comment>
<dbReference type="PRINTS" id="PR00146">
    <property type="entry name" value="DHPICSNTHASE"/>
</dbReference>
<dbReference type="InterPro" id="IPR002220">
    <property type="entry name" value="DapA-like"/>
</dbReference>
<dbReference type="PROSITE" id="PS00666">
    <property type="entry name" value="DHDPS_2"/>
    <property type="match status" value="1"/>
</dbReference>
<feature type="region of interest" description="Disordered" evidence="3">
    <location>
        <begin position="266"/>
        <end position="288"/>
    </location>
</feature>
<dbReference type="AlphaFoldDB" id="M0N0J6"/>
<proteinExistence type="predicted"/>
<keyword evidence="5" id="KW-1185">Reference proteome</keyword>
<dbReference type="SUPFAM" id="SSF51569">
    <property type="entry name" value="Aldolase"/>
    <property type="match status" value="1"/>
</dbReference>
<dbReference type="EMBL" id="AOMC01000022">
    <property type="protein sequence ID" value="EMA50614.1"/>
    <property type="molecule type" value="Genomic_DNA"/>
</dbReference>
<reference evidence="4 5" key="1">
    <citation type="journal article" date="2014" name="PLoS Genet.">
        <title>Phylogenetically driven sequencing of extremely halophilic archaea reveals strategies for static and dynamic osmo-response.</title>
        <authorList>
            <person name="Becker E.A."/>
            <person name="Seitzer P.M."/>
            <person name="Tritt A."/>
            <person name="Larsen D."/>
            <person name="Krusor M."/>
            <person name="Yao A.I."/>
            <person name="Wu D."/>
            <person name="Madern D."/>
            <person name="Eisen J.A."/>
            <person name="Darling A.E."/>
            <person name="Facciotti M.T."/>
        </authorList>
    </citation>
    <scope>NUCLEOTIDE SEQUENCE [LARGE SCALE GENOMIC DNA]</scope>
    <source>
        <strain evidence="4 5">DSM 1307</strain>
    </source>
</reference>
<dbReference type="InterPro" id="IPR020625">
    <property type="entry name" value="Schiff_base-form_aldolases_AS"/>
</dbReference>
<keyword evidence="2" id="KW-0704">Schiff base</keyword>
<name>M0N0J6_HALMO</name>
<evidence type="ECO:0000313" key="5">
    <source>
        <dbReference type="Proteomes" id="UP000011568"/>
    </source>
</evidence>
<dbReference type="eggNOG" id="arCOG04172">
    <property type="taxonomic scope" value="Archaea"/>
</dbReference>
<protein>
    <submittedName>
        <fullName evidence="4">Dihydrodipicolinate synthase</fullName>
    </submittedName>
</protein>
<dbReference type="Gene3D" id="3.20.20.70">
    <property type="entry name" value="Aldolase class I"/>
    <property type="match status" value="1"/>
</dbReference>
<dbReference type="InterPro" id="IPR013785">
    <property type="entry name" value="Aldolase_TIM"/>
</dbReference>
<accession>M0N0J6</accession>
<feature type="non-terminal residue" evidence="4">
    <location>
        <position position="288"/>
    </location>
</feature>
<evidence type="ECO:0000256" key="2">
    <source>
        <dbReference type="ARBA" id="ARBA00023270"/>
    </source>
</evidence>
<dbReference type="Pfam" id="PF00701">
    <property type="entry name" value="DHDPS"/>
    <property type="match status" value="1"/>
</dbReference>
<dbReference type="GO" id="GO:0008675">
    <property type="term" value="F:2-dehydro-3-deoxy-phosphogluconate aldolase activity"/>
    <property type="evidence" value="ECO:0007669"/>
    <property type="project" value="UniProtKB-ARBA"/>
</dbReference>
<keyword evidence="1" id="KW-0456">Lyase</keyword>
<dbReference type="Proteomes" id="UP000011568">
    <property type="component" value="Unassembled WGS sequence"/>
</dbReference>
<dbReference type="CDD" id="cd00408">
    <property type="entry name" value="DHDPS-like"/>
    <property type="match status" value="1"/>
</dbReference>
<dbReference type="PANTHER" id="PTHR12128:SF66">
    <property type="entry name" value="4-HYDROXY-2-OXOGLUTARATE ALDOLASE, MITOCHONDRIAL"/>
    <property type="match status" value="1"/>
</dbReference>
<dbReference type="STRING" id="931277.C448_01184"/>
<evidence type="ECO:0000313" key="4">
    <source>
        <dbReference type="EMBL" id="EMA50614.1"/>
    </source>
</evidence>
<evidence type="ECO:0000256" key="3">
    <source>
        <dbReference type="SAM" id="MobiDB-lite"/>
    </source>
</evidence>
<dbReference type="GO" id="GO:0008840">
    <property type="term" value="F:4-hydroxy-tetrahydrodipicolinate synthase activity"/>
    <property type="evidence" value="ECO:0007669"/>
    <property type="project" value="TreeGrafter"/>
</dbReference>
<dbReference type="GO" id="GO:0044281">
    <property type="term" value="P:small molecule metabolic process"/>
    <property type="evidence" value="ECO:0007669"/>
    <property type="project" value="UniProtKB-ARBA"/>
</dbReference>
<organism evidence="4 5">
    <name type="scientific">Halococcus morrhuae DSM 1307</name>
    <dbReference type="NCBI Taxonomy" id="931277"/>
    <lineage>
        <taxon>Archaea</taxon>
        <taxon>Methanobacteriati</taxon>
        <taxon>Methanobacteriota</taxon>
        <taxon>Stenosarchaea group</taxon>
        <taxon>Halobacteria</taxon>
        <taxon>Halobacteriales</taxon>
        <taxon>Halococcaceae</taxon>
        <taxon>Halococcus</taxon>
    </lineage>
</organism>
<sequence>MSHDATANDDPLDLGGVVPPMVTAFDEDESVDYETTADHARFVVDRGVHGVFPLGTNGEFALLDGDEQAGVVEAVVDEVGGEVPVIAGVGAPSTYHTVDRAEHAAEAGADGLVVVTPYYYPVDETGTVEHYRRVAEATELPIYVYHIPSKTGNALSHATLDALAEIDGLAGVKDSSKDVPWLPRPRLPRRVGLAAVPRPARRLYRWRERGGERSPRTARRSPRIVLGRRYRARTRVSEHPLSGARRVQRRAVSRRCEGRTLAAWVRRRPAAESAPRDGRRGAIGARSR</sequence>
<dbReference type="SMART" id="SM01130">
    <property type="entry name" value="DHDPS"/>
    <property type="match status" value="1"/>
</dbReference>